<dbReference type="Proteomes" id="UP000001555">
    <property type="component" value="Unassembled WGS sequence"/>
</dbReference>
<dbReference type="GO" id="GO:0005886">
    <property type="term" value="C:plasma membrane"/>
    <property type="evidence" value="ECO:0007669"/>
    <property type="project" value="UniProtKB-SubCell"/>
</dbReference>
<reference evidence="8" key="2">
    <citation type="submission" date="2020-05" db="UniProtKB">
        <authorList>
            <consortium name="EnsemblMetazoa"/>
        </authorList>
    </citation>
    <scope>IDENTIFICATION</scope>
    <source>
        <strain evidence="8">wikel</strain>
    </source>
</reference>
<dbReference type="PANTHER" id="PTHR37937:SF1">
    <property type="entry name" value="CONJUGATIVE TRANSFER: DNA TRANSPORT"/>
    <property type="match status" value="1"/>
</dbReference>
<dbReference type="CDD" id="cd01127">
    <property type="entry name" value="TrwB_TraG_TraD_VirD4"/>
    <property type="match status" value="1"/>
</dbReference>
<proteinExistence type="predicted"/>
<keyword evidence="9" id="KW-1185">Reference proteome</keyword>
<dbReference type="InterPro" id="IPR027417">
    <property type="entry name" value="P-loop_NTPase"/>
</dbReference>
<evidence type="ECO:0000259" key="6">
    <source>
        <dbReference type="Pfam" id="PF10412"/>
    </source>
</evidence>
<dbReference type="Gene3D" id="3.40.50.300">
    <property type="entry name" value="P-loop containing nucleotide triphosphate hydrolases"/>
    <property type="match status" value="2"/>
</dbReference>
<dbReference type="EnsemblMetazoa" id="ISCW011100-RA">
    <property type="protein sequence ID" value="ISCW011100-PA"/>
    <property type="gene ID" value="ISCW011100"/>
</dbReference>
<keyword evidence="2" id="KW-1003">Cell membrane</keyword>
<feature type="non-terminal residue" evidence="7">
    <location>
        <position position="1"/>
    </location>
</feature>
<keyword evidence="5" id="KW-0472">Membrane</keyword>
<dbReference type="EMBL" id="ABJB011123670">
    <property type="status" value="NOT_ANNOTATED_CDS"/>
    <property type="molecule type" value="Genomic_DNA"/>
</dbReference>
<gene>
    <name evidence="7" type="ORF">IscW_ISCW011100</name>
</gene>
<evidence type="ECO:0000313" key="9">
    <source>
        <dbReference type="Proteomes" id="UP000001555"/>
    </source>
</evidence>
<dbReference type="Pfam" id="PF10412">
    <property type="entry name" value="TrwB_AAD_bind"/>
    <property type="match status" value="1"/>
</dbReference>
<evidence type="ECO:0000256" key="5">
    <source>
        <dbReference type="ARBA" id="ARBA00023136"/>
    </source>
</evidence>
<organism>
    <name type="scientific">Ixodes scapularis</name>
    <name type="common">Black-legged tick</name>
    <name type="synonym">Deer tick</name>
    <dbReference type="NCBI Taxonomy" id="6945"/>
    <lineage>
        <taxon>Eukaryota</taxon>
        <taxon>Metazoa</taxon>
        <taxon>Ecdysozoa</taxon>
        <taxon>Arthropoda</taxon>
        <taxon>Chelicerata</taxon>
        <taxon>Arachnida</taxon>
        <taxon>Acari</taxon>
        <taxon>Parasitiformes</taxon>
        <taxon>Ixodida</taxon>
        <taxon>Ixodoidea</taxon>
        <taxon>Ixodidae</taxon>
        <taxon>Ixodinae</taxon>
        <taxon>Ixodes</taxon>
    </lineage>
</organism>
<dbReference type="PANTHER" id="PTHR37937">
    <property type="entry name" value="CONJUGATIVE TRANSFER: DNA TRANSPORT"/>
    <property type="match status" value="1"/>
</dbReference>
<evidence type="ECO:0000256" key="3">
    <source>
        <dbReference type="ARBA" id="ARBA00022692"/>
    </source>
</evidence>
<feature type="non-terminal residue" evidence="7">
    <location>
        <position position="346"/>
    </location>
</feature>
<feature type="domain" description="Type IV secretion system coupling protein TraD DNA-binding" evidence="6">
    <location>
        <begin position="27"/>
        <end position="346"/>
    </location>
</feature>
<evidence type="ECO:0000313" key="8">
    <source>
        <dbReference type="EnsemblMetazoa" id="ISCW011100-PA"/>
    </source>
</evidence>
<dbReference type="HOGENOM" id="CLU_016763_5_1_1"/>
<dbReference type="AlphaFoldDB" id="B7Q4X8"/>
<accession>B7Q4X8</accession>
<evidence type="ECO:0000256" key="1">
    <source>
        <dbReference type="ARBA" id="ARBA00004651"/>
    </source>
</evidence>
<dbReference type="EMBL" id="DS858291">
    <property type="protein sequence ID" value="EEC13900.1"/>
    <property type="molecule type" value="Genomic_DNA"/>
</dbReference>
<sequence>QKLRGMDYVQASELTKILKKDQAASSIKFAGLSIVKNSERQHILITGTTGTGKTNMLNELLPQIRSNNEKAIIVDMTGSYVDRFYDPSNGDIILNPFDSRTSNWLPWNDIVDTEDFDDLASHFSSNNGMGRNSFFDRTAELVLAEALKKYAVSRDLEELLRITTYSSNSEFAKAFENTAVAGMINNSAPETSTGVQATLSKNIAALKHLADMGDFSISKWCNDEDNKSWLFLTALPSQRATLSPLLSAWISVALKALMSRDIGSTIENLWFIMDELPALGKINSLNTALAESRKYGGCFVAGIQNIFQLDKIYGSPAANDLLDLFNSKFIFRVGDQQTAHRSAMML</sequence>
<dbReference type="SUPFAM" id="SSF52540">
    <property type="entry name" value="P-loop containing nucleoside triphosphate hydrolases"/>
    <property type="match status" value="1"/>
</dbReference>
<reference evidence="7 9" key="1">
    <citation type="submission" date="2008-03" db="EMBL/GenBank/DDBJ databases">
        <title>Annotation of Ixodes scapularis.</title>
        <authorList>
            <consortium name="Ixodes scapularis Genome Project Consortium"/>
            <person name="Caler E."/>
            <person name="Hannick L.I."/>
            <person name="Bidwell S."/>
            <person name="Joardar V."/>
            <person name="Thiagarajan M."/>
            <person name="Amedeo P."/>
            <person name="Galinsky K.J."/>
            <person name="Schobel S."/>
            <person name="Inman J."/>
            <person name="Hostetler J."/>
            <person name="Miller J."/>
            <person name="Hammond M."/>
            <person name="Megy K."/>
            <person name="Lawson D."/>
            <person name="Kodira C."/>
            <person name="Sutton G."/>
            <person name="Meyer J."/>
            <person name="Hill C.A."/>
            <person name="Birren B."/>
            <person name="Nene V."/>
            <person name="Collins F."/>
            <person name="Alarcon-Chaidez F."/>
            <person name="Wikel S."/>
            <person name="Strausberg R."/>
        </authorList>
    </citation>
    <scope>NUCLEOTIDE SEQUENCE [LARGE SCALE GENOMIC DNA]</scope>
    <source>
        <strain evidence="9">Wikel</strain>
        <strain evidence="7">Wikel colony</strain>
    </source>
</reference>
<dbReference type="InterPro" id="IPR051539">
    <property type="entry name" value="T4SS-coupling_protein"/>
</dbReference>
<protein>
    <submittedName>
        <fullName evidence="7 8">Coupling protein TraD, putative</fullName>
    </submittedName>
</protein>
<dbReference type="PaxDb" id="6945-B7Q4X8"/>
<evidence type="ECO:0000256" key="2">
    <source>
        <dbReference type="ARBA" id="ARBA00022475"/>
    </source>
</evidence>
<evidence type="ECO:0000256" key="4">
    <source>
        <dbReference type="ARBA" id="ARBA00022989"/>
    </source>
</evidence>
<keyword evidence="4" id="KW-1133">Transmembrane helix</keyword>
<name>B7Q4X8_IXOSC</name>
<comment type="subcellular location">
    <subcellularLocation>
        <location evidence="1">Cell membrane</location>
        <topology evidence="1">Multi-pass membrane protein</topology>
    </subcellularLocation>
</comment>
<dbReference type="VEuPathDB" id="VectorBase:ISCW011100"/>
<keyword evidence="3" id="KW-0812">Transmembrane</keyword>
<evidence type="ECO:0000313" key="7">
    <source>
        <dbReference type="EMBL" id="EEC13900.1"/>
    </source>
</evidence>
<dbReference type="InterPro" id="IPR019476">
    <property type="entry name" value="T4SS_TraD_DNA-bd"/>
</dbReference>